<reference evidence="1" key="1">
    <citation type="submission" date="2018-02" db="EMBL/GenBank/DDBJ databases">
        <title>Rhizophora mucronata_Transcriptome.</title>
        <authorList>
            <person name="Meera S.P."/>
            <person name="Sreeshan A."/>
            <person name="Augustine A."/>
        </authorList>
    </citation>
    <scope>NUCLEOTIDE SEQUENCE</scope>
    <source>
        <tissue evidence="1">Leaf</tissue>
    </source>
</reference>
<accession>A0A2P2Q8L6</accession>
<name>A0A2P2Q8L6_RHIMU</name>
<proteinExistence type="predicted"/>
<dbReference type="EMBL" id="GGEC01082810">
    <property type="protein sequence ID" value="MBX63294.1"/>
    <property type="molecule type" value="Transcribed_RNA"/>
</dbReference>
<sequence>MCPKSKKGALWRDAYLD</sequence>
<dbReference type="AlphaFoldDB" id="A0A2P2Q8L6"/>
<organism evidence="1">
    <name type="scientific">Rhizophora mucronata</name>
    <name type="common">Asiatic mangrove</name>
    <dbReference type="NCBI Taxonomy" id="61149"/>
    <lineage>
        <taxon>Eukaryota</taxon>
        <taxon>Viridiplantae</taxon>
        <taxon>Streptophyta</taxon>
        <taxon>Embryophyta</taxon>
        <taxon>Tracheophyta</taxon>
        <taxon>Spermatophyta</taxon>
        <taxon>Magnoliopsida</taxon>
        <taxon>eudicotyledons</taxon>
        <taxon>Gunneridae</taxon>
        <taxon>Pentapetalae</taxon>
        <taxon>rosids</taxon>
        <taxon>fabids</taxon>
        <taxon>Malpighiales</taxon>
        <taxon>Rhizophoraceae</taxon>
        <taxon>Rhizophora</taxon>
    </lineage>
</organism>
<evidence type="ECO:0000313" key="1">
    <source>
        <dbReference type="EMBL" id="MBX63294.1"/>
    </source>
</evidence>
<protein>
    <submittedName>
        <fullName evidence="1">Uncharacterized protein</fullName>
    </submittedName>
</protein>